<sequence>MKSMYARAGAGALCAALLAGCGGDDNGSLLLTVTVYGLIKPGLVLTNNNGEQDLSVPAGSDPSPSGTGQSVYFPNLIAQDANFNVTVKSQPTATTCTPVEGSNTGKANYYNAQRVVVQCVTNSYKLGGTISGLTQDQVTLTNGSVTVTVRPETGSTFTFPGTVYDGLNYGVTVLTQPSGLTCSVQNGTGTMPSGDMLNVVVTCAPKSA</sequence>
<dbReference type="PROSITE" id="PS51257">
    <property type="entry name" value="PROKAR_LIPOPROTEIN"/>
    <property type="match status" value="1"/>
</dbReference>
<dbReference type="AlphaFoldDB" id="A0A562QY80"/>
<gene>
    <name evidence="1" type="ORF">IP91_04623</name>
</gene>
<comment type="caution">
    <text evidence="1">The sequence shown here is derived from an EMBL/GenBank/DDBJ whole genome shotgun (WGS) entry which is preliminary data.</text>
</comment>
<accession>A0A562QY80</accession>
<keyword evidence="2" id="KW-1185">Reference proteome</keyword>
<proteinExistence type="predicted"/>
<evidence type="ECO:0008006" key="3">
    <source>
        <dbReference type="Google" id="ProtNLM"/>
    </source>
</evidence>
<dbReference type="EMBL" id="VLLB01000011">
    <property type="protein sequence ID" value="TWI61543.1"/>
    <property type="molecule type" value="Genomic_DNA"/>
</dbReference>
<reference evidence="1 2" key="1">
    <citation type="journal article" date="2015" name="Stand. Genomic Sci.">
        <title>Genomic Encyclopedia of Bacterial and Archaeal Type Strains, Phase III: the genomes of soil and plant-associated and newly described type strains.</title>
        <authorList>
            <person name="Whitman W.B."/>
            <person name="Woyke T."/>
            <person name="Klenk H.P."/>
            <person name="Zhou Y."/>
            <person name="Lilburn T.G."/>
            <person name="Beck B.J."/>
            <person name="De Vos P."/>
            <person name="Vandamme P."/>
            <person name="Eisen J.A."/>
            <person name="Garrity G."/>
            <person name="Hugenholtz P."/>
            <person name="Kyrpides N.C."/>
        </authorList>
    </citation>
    <scope>NUCLEOTIDE SEQUENCE [LARGE SCALE GENOMIC DNA]</scope>
    <source>
        <strain evidence="1 2">CGMCC 1.10822</strain>
    </source>
</reference>
<evidence type="ECO:0000313" key="1">
    <source>
        <dbReference type="EMBL" id="TWI61543.1"/>
    </source>
</evidence>
<dbReference type="OrthoDB" id="8924315at2"/>
<evidence type="ECO:0000313" key="2">
    <source>
        <dbReference type="Proteomes" id="UP000318431"/>
    </source>
</evidence>
<dbReference type="RefSeq" id="WP_145652439.1">
    <property type="nucleotide sequence ID" value="NZ_VLLB01000011.1"/>
</dbReference>
<dbReference type="Proteomes" id="UP000318431">
    <property type="component" value="Unassembled WGS sequence"/>
</dbReference>
<protein>
    <recommendedName>
        <fullName evidence="3">Lipoprotein</fullName>
    </recommendedName>
</protein>
<name>A0A562QY80_9BURK</name>
<organism evidence="1 2">
    <name type="scientific">Pseudoduganella lurida</name>
    <dbReference type="NCBI Taxonomy" id="1036180"/>
    <lineage>
        <taxon>Bacteria</taxon>
        <taxon>Pseudomonadati</taxon>
        <taxon>Pseudomonadota</taxon>
        <taxon>Betaproteobacteria</taxon>
        <taxon>Burkholderiales</taxon>
        <taxon>Oxalobacteraceae</taxon>
        <taxon>Telluria group</taxon>
        <taxon>Pseudoduganella</taxon>
    </lineage>
</organism>